<protein>
    <submittedName>
        <fullName evidence="3">Fatty-acid-binding 1</fullName>
    </submittedName>
</protein>
<sequence length="138" mass="14810">MPWLSVLAGDQALFDELINADGVEKTLKIVITSKLVKRGNFLEALEDRLEPPLRQAGQVAALKDFTRQFDETHFHKGLEVTFTAKGATLATALDGKQVGTISNKHLAHALLGIYLGRDPASQPAKDSFGAGLAAMVLA</sequence>
<reference evidence="3 4" key="1">
    <citation type="journal article" date="2018" name="Plant J.">
        <title>Genome sequences of Chlorella sorokiniana UTEX 1602 and Micractinium conductrix SAG 241.80: implications to maltose excretion by a green alga.</title>
        <authorList>
            <person name="Arriola M.B."/>
            <person name="Velmurugan N."/>
            <person name="Zhang Y."/>
            <person name="Plunkett M.H."/>
            <person name="Hondzo H."/>
            <person name="Barney B.M."/>
        </authorList>
    </citation>
    <scope>NUCLEOTIDE SEQUENCE [LARGE SCALE GENOMIC DNA]</scope>
    <source>
        <strain evidence="3 4">SAG 241.80</strain>
    </source>
</reference>
<dbReference type="SUPFAM" id="SSF54626">
    <property type="entry name" value="Chalcone isomerase"/>
    <property type="match status" value="1"/>
</dbReference>
<organism evidence="3 4">
    <name type="scientific">Micractinium conductrix</name>
    <dbReference type="NCBI Taxonomy" id="554055"/>
    <lineage>
        <taxon>Eukaryota</taxon>
        <taxon>Viridiplantae</taxon>
        <taxon>Chlorophyta</taxon>
        <taxon>core chlorophytes</taxon>
        <taxon>Trebouxiophyceae</taxon>
        <taxon>Chlorellales</taxon>
        <taxon>Chlorellaceae</taxon>
        <taxon>Chlorella clade</taxon>
        <taxon>Micractinium</taxon>
    </lineage>
</organism>
<dbReference type="Proteomes" id="UP000239649">
    <property type="component" value="Unassembled WGS sequence"/>
</dbReference>
<dbReference type="PANTHER" id="PTHR47698:SF2">
    <property type="entry name" value="FATTY-ACID-BINDING PROTEIN 3, CHLOROPLASTIC"/>
    <property type="match status" value="1"/>
</dbReference>
<dbReference type="EMBL" id="LHPF02000001">
    <property type="protein sequence ID" value="PSC76918.1"/>
    <property type="molecule type" value="Genomic_DNA"/>
</dbReference>
<dbReference type="Gene3D" id="3.50.70.10">
    <property type="match status" value="1"/>
</dbReference>
<dbReference type="Pfam" id="PF16036">
    <property type="entry name" value="Chalcone_3"/>
    <property type="match status" value="1"/>
</dbReference>
<dbReference type="PANTHER" id="PTHR47698">
    <property type="entry name" value="FATTY-ACID-BINDING PROTEIN 3, CHLOROPLASTIC"/>
    <property type="match status" value="1"/>
</dbReference>
<feature type="domain" description="Chalcone isomerase" evidence="2">
    <location>
        <begin position="16"/>
        <end position="126"/>
    </location>
</feature>
<comment type="similarity">
    <text evidence="1">Belongs to the chalcone isomerase family.</text>
</comment>
<proteinExistence type="inferred from homology"/>
<evidence type="ECO:0000313" key="4">
    <source>
        <dbReference type="Proteomes" id="UP000239649"/>
    </source>
</evidence>
<dbReference type="Gene3D" id="1.10.890.20">
    <property type="match status" value="1"/>
</dbReference>
<evidence type="ECO:0000259" key="2">
    <source>
        <dbReference type="Pfam" id="PF16036"/>
    </source>
</evidence>
<evidence type="ECO:0000256" key="1">
    <source>
        <dbReference type="ARBA" id="ARBA00007166"/>
    </source>
</evidence>
<dbReference type="InterPro" id="IPR016088">
    <property type="entry name" value="Chalcone_isomerase_3-sand"/>
</dbReference>
<comment type="caution">
    <text evidence="3">The sequence shown here is derived from an EMBL/GenBank/DDBJ whole genome shotgun (WGS) entry which is preliminary data.</text>
</comment>
<evidence type="ECO:0000313" key="3">
    <source>
        <dbReference type="EMBL" id="PSC76918.1"/>
    </source>
</evidence>
<dbReference type="OrthoDB" id="18193at2759"/>
<name>A0A2P6VS37_9CHLO</name>
<dbReference type="GO" id="GO:0016872">
    <property type="term" value="F:intramolecular lyase activity"/>
    <property type="evidence" value="ECO:0007669"/>
    <property type="project" value="InterPro"/>
</dbReference>
<accession>A0A2P6VS37</accession>
<dbReference type="AlphaFoldDB" id="A0A2P6VS37"/>
<gene>
    <name evidence="3" type="primary">g68</name>
    <name evidence="3" type="ORF">C2E20_0068</name>
</gene>
<dbReference type="InterPro" id="IPR016089">
    <property type="entry name" value="Chalcone_isomerase_bundle_sf"/>
</dbReference>
<dbReference type="STRING" id="554055.A0A2P6VS37"/>
<dbReference type="InterPro" id="IPR016087">
    <property type="entry name" value="Chalcone_isomerase"/>
</dbReference>
<dbReference type="InterPro" id="IPR036298">
    <property type="entry name" value="Chalcone_isomerase_sf"/>
</dbReference>
<keyword evidence="4" id="KW-1185">Reference proteome</keyword>